<dbReference type="Proteomes" id="UP000822688">
    <property type="component" value="Chromosome 5"/>
</dbReference>
<comment type="similarity">
    <text evidence="3">Belongs to the glycosyltransferase 2 family.</text>
</comment>
<dbReference type="EMBL" id="CM026425">
    <property type="protein sequence ID" value="KAG0575518.1"/>
    <property type="molecule type" value="Genomic_DNA"/>
</dbReference>
<keyword evidence="10" id="KW-1133">Transmembrane helix</keyword>
<dbReference type="InterPro" id="IPR035518">
    <property type="entry name" value="DPG_synthase"/>
</dbReference>
<name>A0A8T0HYU8_CERPU</name>
<dbReference type="PANTHER" id="PTHR10859:SF91">
    <property type="entry name" value="DOLICHYL-PHOSPHATE BETA-GLUCOSYLTRANSFERASE"/>
    <property type="match status" value="1"/>
</dbReference>
<evidence type="ECO:0000256" key="3">
    <source>
        <dbReference type="ARBA" id="ARBA00006739"/>
    </source>
</evidence>
<dbReference type="InterPro" id="IPR001173">
    <property type="entry name" value="Glyco_trans_2-like"/>
</dbReference>
<gene>
    <name evidence="14" type="ORF">KC19_5G009800</name>
</gene>
<protein>
    <recommendedName>
        <fullName evidence="4">dolichyl-phosphate beta-glucosyltransferase</fullName>
        <ecNumber evidence="4">2.4.1.117</ecNumber>
    </recommendedName>
</protein>
<evidence type="ECO:0000256" key="9">
    <source>
        <dbReference type="ARBA" id="ARBA00022968"/>
    </source>
</evidence>
<feature type="domain" description="Glycosyltransferase 2-like" evidence="13">
    <location>
        <begin position="126"/>
        <end position="239"/>
    </location>
</feature>
<accession>A0A8T0HYU8</accession>
<evidence type="ECO:0000259" key="13">
    <source>
        <dbReference type="Pfam" id="PF00535"/>
    </source>
</evidence>
<evidence type="ECO:0000256" key="5">
    <source>
        <dbReference type="ARBA" id="ARBA00022676"/>
    </source>
</evidence>
<keyword evidence="11" id="KW-0472">Membrane</keyword>
<dbReference type="GO" id="GO:0005789">
    <property type="term" value="C:endoplasmic reticulum membrane"/>
    <property type="evidence" value="ECO:0007669"/>
    <property type="project" value="UniProtKB-SubCell"/>
</dbReference>
<evidence type="ECO:0000256" key="7">
    <source>
        <dbReference type="ARBA" id="ARBA00022692"/>
    </source>
</evidence>
<proteinExistence type="inferred from homology"/>
<evidence type="ECO:0000256" key="12">
    <source>
        <dbReference type="ARBA" id="ARBA00045097"/>
    </source>
</evidence>
<evidence type="ECO:0000313" key="14">
    <source>
        <dbReference type="EMBL" id="KAG0575518.1"/>
    </source>
</evidence>
<keyword evidence="9" id="KW-0735">Signal-anchor</keyword>
<evidence type="ECO:0000313" key="15">
    <source>
        <dbReference type="Proteomes" id="UP000822688"/>
    </source>
</evidence>
<evidence type="ECO:0000256" key="2">
    <source>
        <dbReference type="ARBA" id="ARBA00004922"/>
    </source>
</evidence>
<sequence length="396" mass="44328">MSSGELMETVLSSRTPSYGHLRCSPRLAGAPSGCSLAVVGGRLASDGCGKRSLRFCIGHGPRGGVLLESVLRSREFSRKAKGFEFRCFSDRPDCSNVGAVPYMEDPSSLERVQFPSVFDPASKYMSLIMPAYNEQDRIRSTLDETLSYLQDRVKRDKSFTYEIIIVDDGSKDNTTKIGFEYINKYGLDVIRLLKQGVNQGKGAAVRKGMLCSRGQLLLMLDADGASRITDLEKLEAQILQSVRGQQASSKQNPTSKVDVGSAPAVAFGSRAHLEKQALATRKWYRNFLMKAFHLCVLLVAGPGVRDTQCGFKMFTRSAAQQLFPNLRLRRWCFDVELVYLCKRLRIPVSEVSVTWAEIPGSKVRFFSFAHMLFELVLIRLGYGFHMWKIHTSFVQN</sequence>
<comment type="caution">
    <text evidence="14">The sequence shown here is derived from an EMBL/GenBank/DDBJ whole genome shotgun (WGS) entry which is preliminary data.</text>
</comment>
<keyword evidence="7" id="KW-0812">Transmembrane</keyword>
<organism evidence="14 15">
    <name type="scientific">Ceratodon purpureus</name>
    <name type="common">Fire moss</name>
    <name type="synonym">Dicranum purpureum</name>
    <dbReference type="NCBI Taxonomy" id="3225"/>
    <lineage>
        <taxon>Eukaryota</taxon>
        <taxon>Viridiplantae</taxon>
        <taxon>Streptophyta</taxon>
        <taxon>Embryophyta</taxon>
        <taxon>Bryophyta</taxon>
        <taxon>Bryophytina</taxon>
        <taxon>Bryopsida</taxon>
        <taxon>Dicranidae</taxon>
        <taxon>Pseudoditrichales</taxon>
        <taxon>Ditrichaceae</taxon>
        <taxon>Ceratodon</taxon>
    </lineage>
</organism>
<evidence type="ECO:0000256" key="11">
    <source>
        <dbReference type="ARBA" id="ARBA00023136"/>
    </source>
</evidence>
<dbReference type="CDD" id="cd04188">
    <property type="entry name" value="DPG_synthase"/>
    <property type="match status" value="1"/>
</dbReference>
<dbReference type="GO" id="GO:0004581">
    <property type="term" value="F:dolichyl-phosphate beta-glucosyltransferase activity"/>
    <property type="evidence" value="ECO:0007669"/>
    <property type="project" value="UniProtKB-EC"/>
</dbReference>
<dbReference type="AlphaFoldDB" id="A0A8T0HYU8"/>
<evidence type="ECO:0000256" key="10">
    <source>
        <dbReference type="ARBA" id="ARBA00022989"/>
    </source>
</evidence>
<dbReference type="Pfam" id="PF00535">
    <property type="entry name" value="Glycos_transf_2"/>
    <property type="match status" value="1"/>
</dbReference>
<evidence type="ECO:0000256" key="1">
    <source>
        <dbReference type="ARBA" id="ARBA00004389"/>
    </source>
</evidence>
<comment type="subcellular location">
    <subcellularLocation>
        <location evidence="1">Endoplasmic reticulum membrane</location>
        <topology evidence="1">Single-pass membrane protein</topology>
    </subcellularLocation>
</comment>
<dbReference type="Gene3D" id="3.90.550.10">
    <property type="entry name" value="Spore Coat Polysaccharide Biosynthesis Protein SpsA, Chain A"/>
    <property type="match status" value="1"/>
</dbReference>
<keyword evidence="5" id="KW-0328">Glycosyltransferase</keyword>
<comment type="catalytic activity">
    <reaction evidence="12">
        <text>a di-trans,poly-cis-dolichyl phosphate + UDP-alpha-D-glucose = a di-trans,poly-cis-dolichyl beta-D-glucosyl phosphate + UDP</text>
        <dbReference type="Rhea" id="RHEA:15401"/>
        <dbReference type="Rhea" id="RHEA-COMP:19498"/>
        <dbReference type="Rhea" id="RHEA-COMP:19502"/>
        <dbReference type="ChEBI" id="CHEBI:57525"/>
        <dbReference type="ChEBI" id="CHEBI:57683"/>
        <dbReference type="ChEBI" id="CHEBI:58223"/>
        <dbReference type="ChEBI" id="CHEBI:58885"/>
        <dbReference type="EC" id="2.4.1.117"/>
    </reaction>
    <physiologicalReaction direction="left-to-right" evidence="12">
        <dbReference type="Rhea" id="RHEA:15402"/>
    </physiologicalReaction>
</comment>
<dbReference type="InterPro" id="IPR029044">
    <property type="entry name" value="Nucleotide-diphossugar_trans"/>
</dbReference>
<evidence type="ECO:0000256" key="6">
    <source>
        <dbReference type="ARBA" id="ARBA00022679"/>
    </source>
</evidence>
<keyword evidence="6" id="KW-0808">Transferase</keyword>
<dbReference type="FunFam" id="3.90.550.10:FF:000115">
    <property type="entry name" value="Dolichyl-phosphate beta-glucosyltransferase isoform A"/>
    <property type="match status" value="1"/>
</dbReference>
<dbReference type="GO" id="GO:0006487">
    <property type="term" value="P:protein N-linked glycosylation"/>
    <property type="evidence" value="ECO:0007669"/>
    <property type="project" value="TreeGrafter"/>
</dbReference>
<dbReference type="EC" id="2.4.1.117" evidence="4"/>
<keyword evidence="15" id="KW-1185">Reference proteome</keyword>
<keyword evidence="8" id="KW-0256">Endoplasmic reticulum</keyword>
<comment type="pathway">
    <text evidence="2">Protein modification; protein glycosylation.</text>
</comment>
<reference evidence="14" key="1">
    <citation type="submission" date="2020-06" db="EMBL/GenBank/DDBJ databases">
        <title>WGS assembly of Ceratodon purpureus strain R40.</title>
        <authorList>
            <person name="Carey S.B."/>
            <person name="Jenkins J."/>
            <person name="Shu S."/>
            <person name="Lovell J.T."/>
            <person name="Sreedasyam A."/>
            <person name="Maumus F."/>
            <person name="Tiley G.P."/>
            <person name="Fernandez-Pozo N."/>
            <person name="Barry K."/>
            <person name="Chen C."/>
            <person name="Wang M."/>
            <person name="Lipzen A."/>
            <person name="Daum C."/>
            <person name="Saski C.A."/>
            <person name="Payton A.C."/>
            <person name="Mcbreen J.C."/>
            <person name="Conrad R.E."/>
            <person name="Kollar L.M."/>
            <person name="Olsson S."/>
            <person name="Huttunen S."/>
            <person name="Landis J.B."/>
            <person name="Wickett N.J."/>
            <person name="Johnson M.G."/>
            <person name="Rensing S.A."/>
            <person name="Grimwood J."/>
            <person name="Schmutz J."/>
            <person name="Mcdaniel S.F."/>
        </authorList>
    </citation>
    <scope>NUCLEOTIDE SEQUENCE</scope>
    <source>
        <strain evidence="14">R40</strain>
    </source>
</reference>
<dbReference type="PANTHER" id="PTHR10859">
    <property type="entry name" value="GLYCOSYL TRANSFERASE"/>
    <property type="match status" value="1"/>
</dbReference>
<evidence type="ECO:0000256" key="4">
    <source>
        <dbReference type="ARBA" id="ARBA00012583"/>
    </source>
</evidence>
<dbReference type="SUPFAM" id="SSF53448">
    <property type="entry name" value="Nucleotide-diphospho-sugar transferases"/>
    <property type="match status" value="1"/>
</dbReference>
<evidence type="ECO:0000256" key="8">
    <source>
        <dbReference type="ARBA" id="ARBA00022824"/>
    </source>
</evidence>